<dbReference type="RefSeq" id="WP_195133471.1">
    <property type="nucleotide sequence ID" value="NZ_JADLQX010000040.1"/>
</dbReference>
<accession>A0ABS0D2Q2</accession>
<reference evidence="1 2" key="1">
    <citation type="submission" date="2020-10" db="EMBL/GenBank/DDBJ databases">
        <title>Identification of Nocardia species via Next-generation sequencing and recognition of intraspecies genetic diversity.</title>
        <authorList>
            <person name="Li P."/>
            <person name="Li P."/>
            <person name="Lu B."/>
        </authorList>
    </citation>
    <scope>NUCLEOTIDE SEQUENCE [LARGE SCALE GENOMIC DNA]</scope>
    <source>
        <strain evidence="1 2">BJ06-0157</strain>
    </source>
</reference>
<dbReference type="EMBL" id="JADLQX010000040">
    <property type="protein sequence ID" value="MBF6302282.1"/>
    <property type="molecule type" value="Genomic_DNA"/>
</dbReference>
<dbReference type="Pfam" id="PF20188">
    <property type="entry name" value="DUF6551"/>
    <property type="match status" value="1"/>
</dbReference>
<organism evidence="1 2">
    <name type="scientific">Nocardia amamiensis</name>
    <dbReference type="NCBI Taxonomy" id="404578"/>
    <lineage>
        <taxon>Bacteria</taxon>
        <taxon>Bacillati</taxon>
        <taxon>Actinomycetota</taxon>
        <taxon>Actinomycetes</taxon>
        <taxon>Mycobacteriales</taxon>
        <taxon>Nocardiaceae</taxon>
        <taxon>Nocardia</taxon>
    </lineage>
</organism>
<protein>
    <recommendedName>
        <fullName evidence="3">ParB/Sulfiredoxin domain-containing protein</fullName>
    </recommendedName>
</protein>
<name>A0ABS0D2Q2_9NOCA</name>
<dbReference type="Proteomes" id="UP000702209">
    <property type="component" value="Unassembled WGS sequence"/>
</dbReference>
<evidence type="ECO:0000313" key="1">
    <source>
        <dbReference type="EMBL" id="MBF6302282.1"/>
    </source>
</evidence>
<evidence type="ECO:0000313" key="2">
    <source>
        <dbReference type="Proteomes" id="UP000702209"/>
    </source>
</evidence>
<keyword evidence="2" id="KW-1185">Reference proteome</keyword>
<evidence type="ECO:0008006" key="3">
    <source>
        <dbReference type="Google" id="ProtNLM"/>
    </source>
</evidence>
<comment type="caution">
    <text evidence="1">The sequence shown here is derived from an EMBL/GenBank/DDBJ whole genome shotgun (WGS) entry which is preliminary data.</text>
</comment>
<proteinExistence type="predicted"/>
<gene>
    <name evidence="1" type="ORF">IU459_32785</name>
</gene>
<sequence length="284" mass="31120">MTSDTTATAVLDRSDSLDTSYADASVPEVYISAISVAEMFVDASYQRELDKPRARTMAKTWDRRLVGVLDVADRGPGSLARYAVINGQHRAAAARLIDPDMALVANVHTGLTVADEARLFHEIDAKTRRLTTWDRWRSRRAAADPTVAAIEEIVGEVGLTVAEAAKDGVIRCTSTLERIHRSGGKLLLGNTLRLIVDVWGHRLDAVDAPLVAGVALILRSYEQQLDHDRFSEVLVDLAPRQVKARAMALKETEKGQNGALVALVMIGAYNSSRGPKLNRDELRR</sequence>
<dbReference type="InterPro" id="IPR046681">
    <property type="entry name" value="DUF6551"/>
</dbReference>